<dbReference type="InterPro" id="IPR011856">
    <property type="entry name" value="tRNA_endonuc-like_dom_sf"/>
</dbReference>
<sequence>MPVRNIWSLEPGECIVAEEIMHNLKCEVYFPVRDVGLDLLVVKDDKHVGIQVKESRYYMGHRWRSGHVGHSWHQINKAKFFKNKGKVDFYVFLTYLPLVREHNISRFENKFLIVPTAELEKRMTVKDPGKKGVYFFCFHFEGSNVWDERVTVDIDNELTNYTKFLDAWHLIEQALK</sequence>
<evidence type="ECO:0000313" key="2">
    <source>
        <dbReference type="Proteomes" id="UP000317265"/>
    </source>
</evidence>
<evidence type="ECO:0000313" key="1">
    <source>
        <dbReference type="EMBL" id="TDA38552.1"/>
    </source>
</evidence>
<accession>A0A523BCH4</accession>
<protein>
    <submittedName>
        <fullName evidence="1">Uncharacterized protein</fullName>
    </submittedName>
</protein>
<dbReference type="Gene3D" id="3.40.1350.10">
    <property type="match status" value="1"/>
</dbReference>
<dbReference type="EMBL" id="QNVI01000049">
    <property type="protein sequence ID" value="TDA38552.1"/>
    <property type="molecule type" value="Genomic_DNA"/>
</dbReference>
<dbReference type="GO" id="GO:0003676">
    <property type="term" value="F:nucleic acid binding"/>
    <property type="evidence" value="ECO:0007669"/>
    <property type="project" value="InterPro"/>
</dbReference>
<dbReference type="Proteomes" id="UP000317265">
    <property type="component" value="Unassembled WGS sequence"/>
</dbReference>
<name>A0A523BCH4_9CREN</name>
<organism evidence="1 2">
    <name type="scientific">Thermoproteota archaeon</name>
    <dbReference type="NCBI Taxonomy" id="2056631"/>
    <lineage>
        <taxon>Archaea</taxon>
        <taxon>Thermoproteota</taxon>
    </lineage>
</organism>
<proteinExistence type="predicted"/>
<comment type="caution">
    <text evidence="1">The sequence shown here is derived from an EMBL/GenBank/DDBJ whole genome shotgun (WGS) entry which is preliminary data.</text>
</comment>
<dbReference type="AlphaFoldDB" id="A0A523BCH4"/>
<reference evidence="1 2" key="1">
    <citation type="journal article" date="2019" name="Nat. Microbiol.">
        <title>Expanding anaerobic alkane metabolism in the domain of Archaea.</title>
        <authorList>
            <person name="Wang Y."/>
            <person name="Wegener G."/>
            <person name="Hou J."/>
            <person name="Wang F."/>
            <person name="Xiao X."/>
        </authorList>
    </citation>
    <scope>NUCLEOTIDE SEQUENCE [LARGE SCALE GENOMIC DNA]</scope>
    <source>
        <strain evidence="1">WYZ-LMO11</strain>
    </source>
</reference>
<gene>
    <name evidence="1" type="ORF">DSO09_04045</name>
</gene>